<feature type="repeat" description="ANK" evidence="3">
    <location>
        <begin position="1196"/>
        <end position="1228"/>
    </location>
</feature>
<evidence type="ECO:0000256" key="1">
    <source>
        <dbReference type="ARBA" id="ARBA00022737"/>
    </source>
</evidence>
<dbReference type="InterPro" id="IPR036770">
    <property type="entry name" value="Ankyrin_rpt-contain_sf"/>
</dbReference>
<dbReference type="EMBL" id="BRYA01001055">
    <property type="protein sequence ID" value="GMI38277.1"/>
    <property type="molecule type" value="Genomic_DNA"/>
</dbReference>
<organism evidence="4 5">
    <name type="scientific">Triparma columacea</name>
    <dbReference type="NCBI Taxonomy" id="722753"/>
    <lineage>
        <taxon>Eukaryota</taxon>
        <taxon>Sar</taxon>
        <taxon>Stramenopiles</taxon>
        <taxon>Ochrophyta</taxon>
        <taxon>Bolidophyceae</taxon>
        <taxon>Parmales</taxon>
        <taxon>Triparmaceae</taxon>
        <taxon>Triparma</taxon>
    </lineage>
</organism>
<dbReference type="SUPFAM" id="SSF48403">
    <property type="entry name" value="Ankyrin repeat"/>
    <property type="match status" value="2"/>
</dbReference>
<evidence type="ECO:0000256" key="2">
    <source>
        <dbReference type="ARBA" id="ARBA00023043"/>
    </source>
</evidence>
<dbReference type="SMART" id="SM00248">
    <property type="entry name" value="ANK"/>
    <property type="match status" value="14"/>
</dbReference>
<gene>
    <name evidence="4" type="ORF">TrCOL_g816</name>
</gene>
<reference evidence="5" key="1">
    <citation type="journal article" date="2023" name="Commun. Biol.">
        <title>Genome analysis of Parmales, the sister group of diatoms, reveals the evolutionary specialization of diatoms from phago-mixotrophs to photoautotrophs.</title>
        <authorList>
            <person name="Ban H."/>
            <person name="Sato S."/>
            <person name="Yoshikawa S."/>
            <person name="Yamada K."/>
            <person name="Nakamura Y."/>
            <person name="Ichinomiya M."/>
            <person name="Sato N."/>
            <person name="Blanc-Mathieu R."/>
            <person name="Endo H."/>
            <person name="Kuwata A."/>
            <person name="Ogata H."/>
        </authorList>
    </citation>
    <scope>NUCLEOTIDE SEQUENCE [LARGE SCALE GENOMIC DNA]</scope>
</reference>
<dbReference type="PANTHER" id="PTHR24198">
    <property type="entry name" value="ANKYRIN REPEAT AND PROTEIN KINASE DOMAIN-CONTAINING PROTEIN"/>
    <property type="match status" value="1"/>
</dbReference>
<evidence type="ECO:0000313" key="4">
    <source>
        <dbReference type="EMBL" id="GMI38277.1"/>
    </source>
</evidence>
<sequence>MSSPMPRPGGPLHLQITPPSFELAFTKQPYTKIHKSALKFLKRLCKSDLEKRIEENEDDDTYYRPSANEDDPRQQIVHLCDWLNQEIKAAAKKAFTKISKRSSRSSLSRRSSSSSSSGPSTDLFSPPFHYLESFFDKNLPPNTPTHLNDFASHPPEEEDYDSSYDAITSSLWSHVNTWVMMNAWLPRLVTSHPDYPLDEDTFINRVDIWWKSGCFMDEPIPLKYKYLRSPTSPLPTITFNKQTLALHLSTTNENLSLPSFSLPPSYESSIAILQSLLLLLPTLPSPSHLKSCLCTILRLGSSFLSVQHSVKTVSTDVLISFVSQLIACTNAKGVRSCIWALCYYDNPPSSSSSSSSSSGGSAEYGKAVFSSAVEYLKGVKNADRKRGYEGLLKVIRCIKTRNADLAKKAVEELKEQTGAGESSSPDSKFEYAINVLDPSNTTGVLMEIVCSRDVNLLKLLQKSCLGLLDPNVVIARLPDFTNEDHEPPFETPLFEALRGGDKKMVGMLLEMGADRYRNNGKGETPLIVAEKIRLAGRVKQNSQEERWVDMVELLRCDPKMVDPMKVASKEGGWKTILNLRLQGIDVWSIWDPPKKVNLLMKSIQAGVVDNVLKIIECADSPDDINQKNCDKENALHFLCSSAFSPTDQIRIALAFLATGADMKANNGSGQSPLVVAEKSSNASIVDLLSNILPQTSTAETRRELICERAKAKNSSSIRSLIMQGVNCNVRSSSFGYSPLIASVYNNDIATASALLCDQWLLPLFRGNMASPNYPGRFNMTPLHYCAQEGYGEMMALLLRCGGDRYAKDDSGRTPLDIAAAKFEEHSEGGVEKSNDKGRNYNLTGTLLANDPVTCSICCAAGLGTLLDITSLLMQGVDINSVHLVESGGFADWRIERWRPWEEGGKDFESVRHELGGCLIAAAAYNRPDVLEYLLEVPGVDINIRNGKGQTALMYAGGVGTDLVLKLLKAGARRDLGDLKGRTALDWARSKGMQDAGDIIRCVPSTYMMVQAASAGDLGGIKALLAQGVDINEVWGGSTALIAGCKIDDEQVVAAILDVDGVDLEAKDGNGESALFHACRLGFEAVVLQLLRAGCVRDRAASDVAANNGHVLCAICVLNDPTNSYIHDACRRGKHLVLRALLMQGADPNAVDDRAGRNASTALMVACEFSTEVGGDHQMVLKILLATALRVNMKNAGGTTALMLSAGVGNLNLCKTLLKMGAKRDAKDQRGWTAANYAKNGVGGKGWGGKRGGGKDRAGLGNYLKFCII</sequence>
<name>A0A9W7G9L2_9STRA</name>
<evidence type="ECO:0008006" key="6">
    <source>
        <dbReference type="Google" id="ProtNLM"/>
    </source>
</evidence>
<proteinExistence type="predicted"/>
<dbReference type="Proteomes" id="UP001165065">
    <property type="component" value="Unassembled WGS sequence"/>
</dbReference>
<dbReference type="Pfam" id="PF12796">
    <property type="entry name" value="Ank_2"/>
    <property type="match status" value="4"/>
</dbReference>
<keyword evidence="2 3" id="KW-0040">ANK repeat</keyword>
<dbReference type="InterPro" id="IPR002110">
    <property type="entry name" value="Ankyrin_rpt"/>
</dbReference>
<dbReference type="Gene3D" id="1.25.40.20">
    <property type="entry name" value="Ankyrin repeat-containing domain"/>
    <property type="match status" value="6"/>
</dbReference>
<comment type="caution">
    <text evidence="4">The sequence shown here is derived from an EMBL/GenBank/DDBJ whole genome shotgun (WGS) entry which is preliminary data.</text>
</comment>
<dbReference type="OrthoDB" id="300289at2759"/>
<dbReference type="PROSITE" id="PS50297">
    <property type="entry name" value="ANK_REP_REGION"/>
    <property type="match status" value="2"/>
</dbReference>
<keyword evidence="5" id="KW-1185">Reference proteome</keyword>
<dbReference type="AlphaFoldDB" id="A0A9W7G9L2"/>
<dbReference type="PROSITE" id="PS50088">
    <property type="entry name" value="ANK_REPEAT"/>
    <property type="match status" value="3"/>
</dbReference>
<evidence type="ECO:0000313" key="5">
    <source>
        <dbReference type="Proteomes" id="UP001165065"/>
    </source>
</evidence>
<feature type="repeat" description="ANK" evidence="3">
    <location>
        <begin position="1120"/>
        <end position="1152"/>
    </location>
</feature>
<dbReference type="PANTHER" id="PTHR24198:SF165">
    <property type="entry name" value="ANKYRIN REPEAT-CONTAINING PROTEIN-RELATED"/>
    <property type="match status" value="1"/>
</dbReference>
<feature type="repeat" description="ANK" evidence="3">
    <location>
        <begin position="777"/>
        <end position="809"/>
    </location>
</feature>
<protein>
    <recommendedName>
        <fullName evidence="6">Ankyrin repeat protein</fullName>
    </recommendedName>
</protein>
<accession>A0A9W7G9L2</accession>
<evidence type="ECO:0000256" key="3">
    <source>
        <dbReference type="PROSITE-ProRule" id="PRU00023"/>
    </source>
</evidence>
<keyword evidence="1" id="KW-0677">Repeat</keyword>